<evidence type="ECO:0000313" key="3">
    <source>
        <dbReference type="Proteomes" id="UP000190322"/>
    </source>
</evidence>
<reference evidence="2 3" key="1">
    <citation type="submission" date="2017-02" db="EMBL/GenBank/DDBJ databases">
        <title>Draft genome sequence of Moraxella canis CCUG 8415A type strain.</title>
        <authorList>
            <person name="Engstrom-Jakobsson H."/>
            <person name="Salva-Serra F."/>
            <person name="Thorell K."/>
            <person name="Gonzales-Siles L."/>
            <person name="Karlsson R."/>
            <person name="Boulund F."/>
            <person name="Engstrand L."/>
            <person name="Moore E."/>
        </authorList>
    </citation>
    <scope>NUCLEOTIDE SEQUENCE [LARGE SCALE GENOMIC DNA]</scope>
    <source>
        <strain evidence="2 3">CCUG 8415A</strain>
    </source>
</reference>
<name>A0A1S9ZKU3_9GAMM</name>
<dbReference type="AlphaFoldDB" id="A0A1S9ZKU3"/>
<sequence>MIDSSMDTVLSFDGSFEGFLSAVFEGYALKLLGADIVNQHRYVPSFLQTVIDCPTDPAKAARVMTKLQALCSKKELNEILSAFLSENDQVYSSLYRLIQQKIKRPKQAMLSNLGDPDTLLVSNLVQKVRRERHRMCAFVRFEHGDDDLYFAKIIPDFDVLPLIAQFFRRRFAKQNWLIFDVHRHYGIYYNGAEAKPSLEMIVDIDQKMIHAPKVFHSDIESKYQKLWQVYFKHISIEERKNIRHHVQQLPKRYWRFLTEKQGIEIP</sequence>
<evidence type="ECO:0000259" key="1">
    <source>
        <dbReference type="Pfam" id="PF13566"/>
    </source>
</evidence>
<protein>
    <recommendedName>
        <fullName evidence="1">DUF4130 domain-containing protein</fullName>
    </recommendedName>
</protein>
<organism evidence="2 3">
    <name type="scientific">Moraxella canis</name>
    <dbReference type="NCBI Taxonomy" id="90239"/>
    <lineage>
        <taxon>Bacteria</taxon>
        <taxon>Pseudomonadati</taxon>
        <taxon>Pseudomonadota</taxon>
        <taxon>Gammaproteobacteria</taxon>
        <taxon>Moraxellales</taxon>
        <taxon>Moraxellaceae</taxon>
        <taxon>Moraxella</taxon>
    </lineage>
</organism>
<evidence type="ECO:0000313" key="2">
    <source>
        <dbReference type="EMBL" id="OOR83681.1"/>
    </source>
</evidence>
<accession>A0A1S9ZKU3</accession>
<dbReference type="EMBL" id="MUXT01000007">
    <property type="protein sequence ID" value="OOR83681.1"/>
    <property type="molecule type" value="Genomic_DNA"/>
</dbReference>
<proteinExistence type="predicted"/>
<dbReference type="NCBIfam" id="TIGR03915">
    <property type="entry name" value="SAM_7_link_chp"/>
    <property type="match status" value="1"/>
</dbReference>
<dbReference type="InterPro" id="IPR023875">
    <property type="entry name" value="DNA_repair_put"/>
</dbReference>
<dbReference type="InterPro" id="IPR025404">
    <property type="entry name" value="DUF4130"/>
</dbReference>
<gene>
    <name evidence="2" type="ORF">B0180_06135</name>
</gene>
<feature type="domain" description="DUF4130" evidence="1">
    <location>
        <begin position="91"/>
        <end position="259"/>
    </location>
</feature>
<dbReference type="RefSeq" id="WP_078256136.1">
    <property type="nucleotide sequence ID" value="NZ_MUXT01000007.1"/>
</dbReference>
<dbReference type="Pfam" id="PF13566">
    <property type="entry name" value="DUF4130"/>
    <property type="match status" value="1"/>
</dbReference>
<comment type="caution">
    <text evidence="2">The sequence shown here is derived from an EMBL/GenBank/DDBJ whole genome shotgun (WGS) entry which is preliminary data.</text>
</comment>
<dbReference type="Proteomes" id="UP000190322">
    <property type="component" value="Unassembled WGS sequence"/>
</dbReference>